<dbReference type="EMBL" id="UGHF01000001">
    <property type="protein sequence ID" value="STO60308.1"/>
    <property type="molecule type" value="Genomic_DNA"/>
</dbReference>
<dbReference type="STRING" id="733.B0186_04855"/>
<reference evidence="1 3" key="1">
    <citation type="submission" date="2018-06" db="EMBL/GenBank/DDBJ databases">
        <authorList>
            <consortium name="Pathogen Informatics"/>
            <person name="Doyle S."/>
        </authorList>
    </citation>
    <scope>NUCLEOTIDE SEQUENCE [LARGE SCALE GENOMIC DNA]</scope>
    <source>
        <strain evidence="1 3">NCTC1659</strain>
    </source>
</reference>
<evidence type="ECO:0000313" key="1">
    <source>
        <dbReference type="EMBL" id="STO58842.1"/>
    </source>
</evidence>
<evidence type="ECO:0000313" key="2">
    <source>
        <dbReference type="EMBL" id="STO60308.1"/>
    </source>
</evidence>
<keyword evidence="3" id="KW-1185">Reference proteome</keyword>
<dbReference type="AlphaFoldDB" id="A0A1V4B1N3"/>
<proteinExistence type="predicted"/>
<evidence type="ECO:0000313" key="3">
    <source>
        <dbReference type="Proteomes" id="UP000254329"/>
    </source>
</evidence>
<organism evidence="1 3">
    <name type="scientific">Canicola haemoglobinophilus</name>
    <dbReference type="NCBI Taxonomy" id="733"/>
    <lineage>
        <taxon>Bacteria</taxon>
        <taxon>Pseudomonadati</taxon>
        <taxon>Pseudomonadota</taxon>
        <taxon>Gammaproteobacteria</taxon>
        <taxon>Pasteurellales</taxon>
        <taxon>Pasteurellaceae</taxon>
        <taxon>Canicola</taxon>
    </lineage>
</organism>
<dbReference type="EMBL" id="UGHF01000001">
    <property type="protein sequence ID" value="STO58842.1"/>
    <property type="molecule type" value="Genomic_DNA"/>
</dbReference>
<dbReference type="Proteomes" id="UP000254329">
    <property type="component" value="Unassembled WGS sequence"/>
</dbReference>
<dbReference type="RefSeq" id="WP_078218264.1">
    <property type="nucleotide sequence ID" value="NZ_MUXZ01000011.1"/>
</dbReference>
<name>A0A1V4B1N3_9PAST</name>
<gene>
    <name evidence="1" type="ORF">NCTC1659_00054</name>
    <name evidence="2" type="ORF">NCTC1659_01595</name>
</gene>
<sequence>MGGHFDAESMIPERLPNHDEVCKEGFALVWHVLDKSGNPVERAFDSLEREYKEIVLALADVESSDLVNPVSNQQSKLKHYTQIGRRKIAIAMFKIRMISKAFPAQMTIKDFINIDETMS</sequence>
<protein>
    <submittedName>
        <fullName evidence="1">Uncharacterized protein</fullName>
    </submittedName>
</protein>
<accession>A0A1V4B1N3</accession>